<dbReference type="PANTHER" id="PTHR10366">
    <property type="entry name" value="NAD DEPENDENT EPIMERASE/DEHYDRATASE"/>
    <property type="match status" value="1"/>
</dbReference>
<gene>
    <name evidence="4" type="ORF">B0H66DRAFT_570320</name>
</gene>
<evidence type="ECO:0000259" key="3">
    <source>
        <dbReference type="Pfam" id="PF01370"/>
    </source>
</evidence>
<dbReference type="InterPro" id="IPR036291">
    <property type="entry name" value="NAD(P)-bd_dom_sf"/>
</dbReference>
<feature type="domain" description="NAD-dependent epimerase/dehydratase" evidence="3">
    <location>
        <begin position="12"/>
        <end position="234"/>
    </location>
</feature>
<reference evidence="4" key="1">
    <citation type="journal article" date="2023" name="Mol. Phylogenet. Evol.">
        <title>Genome-scale phylogeny and comparative genomics of the fungal order Sordariales.</title>
        <authorList>
            <person name="Hensen N."/>
            <person name="Bonometti L."/>
            <person name="Westerberg I."/>
            <person name="Brannstrom I.O."/>
            <person name="Guillou S."/>
            <person name="Cros-Aarteil S."/>
            <person name="Calhoun S."/>
            <person name="Haridas S."/>
            <person name="Kuo A."/>
            <person name="Mondo S."/>
            <person name="Pangilinan J."/>
            <person name="Riley R."/>
            <person name="LaButti K."/>
            <person name="Andreopoulos B."/>
            <person name="Lipzen A."/>
            <person name="Chen C."/>
            <person name="Yan M."/>
            <person name="Daum C."/>
            <person name="Ng V."/>
            <person name="Clum A."/>
            <person name="Steindorff A."/>
            <person name="Ohm R.A."/>
            <person name="Martin F."/>
            <person name="Silar P."/>
            <person name="Natvig D.O."/>
            <person name="Lalanne C."/>
            <person name="Gautier V."/>
            <person name="Ament-Velasquez S.L."/>
            <person name="Kruys A."/>
            <person name="Hutchinson M.I."/>
            <person name="Powell A.J."/>
            <person name="Barry K."/>
            <person name="Miller A.N."/>
            <person name="Grigoriev I.V."/>
            <person name="Debuchy R."/>
            <person name="Gladieux P."/>
            <person name="Hiltunen Thoren M."/>
            <person name="Johannesson H."/>
        </authorList>
    </citation>
    <scope>NUCLEOTIDE SEQUENCE</scope>
    <source>
        <strain evidence="4">CBS 118394</strain>
    </source>
</reference>
<dbReference type="Gene3D" id="3.40.50.720">
    <property type="entry name" value="NAD(P)-binding Rossmann-like Domain"/>
    <property type="match status" value="1"/>
</dbReference>
<dbReference type="InterPro" id="IPR001509">
    <property type="entry name" value="Epimerase_deHydtase"/>
</dbReference>
<dbReference type="InterPro" id="IPR050425">
    <property type="entry name" value="NAD(P)_dehydrat-like"/>
</dbReference>
<dbReference type="PANTHER" id="PTHR10366:SF562">
    <property type="entry name" value="ALDEHYDE REDUCTASE II (AFU_ORTHOLOGUE AFUA_1G11360)"/>
    <property type="match status" value="1"/>
</dbReference>
<dbReference type="GO" id="GO:0016616">
    <property type="term" value="F:oxidoreductase activity, acting on the CH-OH group of donors, NAD or NADP as acceptor"/>
    <property type="evidence" value="ECO:0007669"/>
    <property type="project" value="TreeGrafter"/>
</dbReference>
<evidence type="ECO:0000256" key="1">
    <source>
        <dbReference type="ARBA" id="ARBA00023002"/>
    </source>
</evidence>
<accession>A0AAE0HSV1</accession>
<sequence length="241" mass="25831">MAAPTIPKGSLVLVTGATGFVAAHIIKAFLAHGYKVRGTVRDTTKASWLVTDVFRAYAERGDLELAVVPDLAAPHAWDEAVKGVAAIAHVASVVTLDTDPAKVIPQTVLGATSIMDAALKEPPVKEFVYTSSIVASVMQVVGLDAHVSKDSWNDAAVKMAWDPATKSGGVVYMASKVEAEKAVWKFVEEKNPHFGVNSVCPSTIMGEPLHESHLKTGSAWLKQLVDKKLDNLMWTPAREFS</sequence>
<keyword evidence="5" id="KW-1185">Reference proteome</keyword>
<reference evidence="4" key="2">
    <citation type="submission" date="2023-06" db="EMBL/GenBank/DDBJ databases">
        <authorList>
            <consortium name="Lawrence Berkeley National Laboratory"/>
            <person name="Haridas S."/>
            <person name="Hensen N."/>
            <person name="Bonometti L."/>
            <person name="Westerberg I."/>
            <person name="Brannstrom I.O."/>
            <person name="Guillou S."/>
            <person name="Cros-Aarteil S."/>
            <person name="Calhoun S."/>
            <person name="Kuo A."/>
            <person name="Mondo S."/>
            <person name="Pangilinan J."/>
            <person name="Riley R."/>
            <person name="Labutti K."/>
            <person name="Andreopoulos B."/>
            <person name="Lipzen A."/>
            <person name="Chen C."/>
            <person name="Yanf M."/>
            <person name="Daum C."/>
            <person name="Ng V."/>
            <person name="Clum A."/>
            <person name="Steindorff A."/>
            <person name="Ohm R."/>
            <person name="Martin F."/>
            <person name="Silar P."/>
            <person name="Natvig D."/>
            <person name="Lalanne C."/>
            <person name="Gautier V."/>
            <person name="Ament-Velasquez S.L."/>
            <person name="Kruys A."/>
            <person name="Hutchinson M.I."/>
            <person name="Powell A.J."/>
            <person name="Barry K."/>
            <person name="Miller A.N."/>
            <person name="Grigoriev I.V."/>
            <person name="Debuchy R."/>
            <person name="Gladieux P."/>
            <person name="Thoren M.H."/>
            <person name="Johannesson H."/>
        </authorList>
    </citation>
    <scope>NUCLEOTIDE SEQUENCE</scope>
    <source>
        <strain evidence="4">CBS 118394</strain>
    </source>
</reference>
<comment type="similarity">
    <text evidence="2">Belongs to the NAD(P)-dependent epimerase/dehydratase family. Dihydroflavonol-4-reductase subfamily.</text>
</comment>
<dbReference type="Proteomes" id="UP001283341">
    <property type="component" value="Unassembled WGS sequence"/>
</dbReference>
<dbReference type="Pfam" id="PF01370">
    <property type="entry name" value="Epimerase"/>
    <property type="match status" value="1"/>
</dbReference>
<evidence type="ECO:0000313" key="4">
    <source>
        <dbReference type="EMBL" id="KAK3312253.1"/>
    </source>
</evidence>
<proteinExistence type="inferred from homology"/>
<keyword evidence="1" id="KW-0560">Oxidoreductase</keyword>
<comment type="caution">
    <text evidence="4">The sequence shown here is derived from an EMBL/GenBank/DDBJ whole genome shotgun (WGS) entry which is preliminary data.</text>
</comment>
<dbReference type="SUPFAM" id="SSF51735">
    <property type="entry name" value="NAD(P)-binding Rossmann-fold domains"/>
    <property type="match status" value="1"/>
</dbReference>
<dbReference type="AlphaFoldDB" id="A0AAE0HSV1"/>
<dbReference type="EMBL" id="JAUEDM010000009">
    <property type="protein sequence ID" value="KAK3312253.1"/>
    <property type="molecule type" value="Genomic_DNA"/>
</dbReference>
<organism evidence="4 5">
    <name type="scientific">Apodospora peruviana</name>
    <dbReference type="NCBI Taxonomy" id="516989"/>
    <lineage>
        <taxon>Eukaryota</taxon>
        <taxon>Fungi</taxon>
        <taxon>Dikarya</taxon>
        <taxon>Ascomycota</taxon>
        <taxon>Pezizomycotina</taxon>
        <taxon>Sordariomycetes</taxon>
        <taxon>Sordariomycetidae</taxon>
        <taxon>Sordariales</taxon>
        <taxon>Lasiosphaeriaceae</taxon>
        <taxon>Apodospora</taxon>
    </lineage>
</organism>
<name>A0AAE0HSV1_9PEZI</name>
<evidence type="ECO:0000313" key="5">
    <source>
        <dbReference type="Proteomes" id="UP001283341"/>
    </source>
</evidence>
<protein>
    <recommendedName>
        <fullName evidence="3">NAD-dependent epimerase/dehydratase domain-containing protein</fullName>
    </recommendedName>
</protein>
<evidence type="ECO:0000256" key="2">
    <source>
        <dbReference type="ARBA" id="ARBA00023445"/>
    </source>
</evidence>